<dbReference type="RefSeq" id="WP_060718357.1">
    <property type="nucleotide sequence ID" value="NZ_CP055265.1"/>
</dbReference>
<dbReference type="EMBL" id="QUSG01000014">
    <property type="protein sequence ID" value="KAA3524140.1"/>
    <property type="molecule type" value="Genomic_DNA"/>
</dbReference>
<dbReference type="EMBL" id="QUSG01000015">
    <property type="protein sequence ID" value="KAA3523736.1"/>
    <property type="molecule type" value="Genomic_DNA"/>
</dbReference>
<evidence type="ECO:0000313" key="5">
    <source>
        <dbReference type="Proteomes" id="UP000436911"/>
    </source>
</evidence>
<dbReference type="InterPro" id="IPR046163">
    <property type="entry name" value="DUF6165"/>
</dbReference>
<dbReference type="GeneID" id="60683340"/>
<protein>
    <submittedName>
        <fullName evidence="1">Uncharacterized protein</fullName>
    </submittedName>
</protein>
<dbReference type="Pfam" id="PF19662">
    <property type="entry name" value="DUF6165"/>
    <property type="match status" value="1"/>
</dbReference>
<dbReference type="EMBL" id="WPHM01000010">
    <property type="protein sequence ID" value="MUZ59394.1"/>
    <property type="molecule type" value="Genomic_DNA"/>
</dbReference>
<reference evidence="3 4" key="2">
    <citation type="submission" date="2019-12" db="EMBL/GenBank/DDBJ databases">
        <title>Whole-genome sequencing of Allorhizobium vitis.</title>
        <authorList>
            <person name="Gan H.M."/>
            <person name="Szegedi E."/>
            <person name="Burr T."/>
            <person name="Savka M.A."/>
        </authorList>
    </citation>
    <scope>NUCLEOTIDE SEQUENCE [LARGE SCALE GENOMIC DNA]</scope>
    <source>
        <strain evidence="3 4">CG989</strain>
    </source>
</reference>
<dbReference type="OrthoDB" id="9155693at2"/>
<proteinExistence type="predicted"/>
<reference evidence="1 5" key="1">
    <citation type="submission" date="2018-08" db="EMBL/GenBank/DDBJ databases">
        <title>Genome sequencing of Agrobacterium vitis strain ICMP 10754.</title>
        <authorList>
            <person name="Visnovsky S.B."/>
            <person name="Pitman A.R."/>
        </authorList>
    </citation>
    <scope>NUCLEOTIDE SEQUENCE [LARGE SCALE GENOMIC DNA]</scope>
    <source>
        <strain evidence="1 5">ICMP 10754</strain>
    </source>
</reference>
<evidence type="ECO:0000313" key="4">
    <source>
        <dbReference type="Proteomes" id="UP000436692"/>
    </source>
</evidence>
<dbReference type="Proteomes" id="UP000436911">
    <property type="component" value="Unassembled WGS sequence"/>
</dbReference>
<sequence length="129" mass="14739">MIEVPVSWGELIDKITILQIKSERITDEAKRANVERELSLLNERLKPVADHQGVIAISRDLLSVNTALWEIEDDIRDCERDGDFGPRFVSLARSVYVTNDRRAELKRQINVELGSDIIEEKSYKPYAAA</sequence>
<gene>
    <name evidence="2" type="ORF">DXT89_19350</name>
    <name evidence="1" type="ORF">DXT89_20055</name>
    <name evidence="3" type="ORF">GOZ95_18285</name>
</gene>
<evidence type="ECO:0000313" key="1">
    <source>
        <dbReference type="EMBL" id="KAA3523736.1"/>
    </source>
</evidence>
<comment type="caution">
    <text evidence="1">The sequence shown here is derived from an EMBL/GenBank/DDBJ whole genome shotgun (WGS) entry which is preliminary data.</text>
</comment>
<dbReference type="AlphaFoldDB" id="A0A125P2P3"/>
<accession>A0A125P2P3</accession>
<evidence type="ECO:0000313" key="3">
    <source>
        <dbReference type="EMBL" id="MUZ59394.1"/>
    </source>
</evidence>
<dbReference type="Proteomes" id="UP000436692">
    <property type="component" value="Unassembled WGS sequence"/>
</dbReference>
<evidence type="ECO:0000313" key="2">
    <source>
        <dbReference type="EMBL" id="KAA3524140.1"/>
    </source>
</evidence>
<name>A0A125P2P3_AGRVI</name>
<organism evidence="1 5">
    <name type="scientific">Agrobacterium vitis</name>
    <name type="common">Rhizobium vitis</name>
    <dbReference type="NCBI Taxonomy" id="373"/>
    <lineage>
        <taxon>Bacteria</taxon>
        <taxon>Pseudomonadati</taxon>
        <taxon>Pseudomonadota</taxon>
        <taxon>Alphaproteobacteria</taxon>
        <taxon>Hyphomicrobiales</taxon>
        <taxon>Rhizobiaceae</taxon>
        <taxon>Rhizobium/Agrobacterium group</taxon>
        <taxon>Agrobacterium</taxon>
    </lineage>
</organism>